<organism evidence="2 3">
    <name type="scientific">Oryzias melastigma</name>
    <name type="common">Marine medaka</name>
    <dbReference type="NCBI Taxonomy" id="30732"/>
    <lineage>
        <taxon>Eukaryota</taxon>
        <taxon>Metazoa</taxon>
        <taxon>Chordata</taxon>
        <taxon>Craniata</taxon>
        <taxon>Vertebrata</taxon>
        <taxon>Euteleostomi</taxon>
        <taxon>Actinopterygii</taxon>
        <taxon>Neopterygii</taxon>
        <taxon>Teleostei</taxon>
        <taxon>Neoteleostei</taxon>
        <taxon>Acanthomorphata</taxon>
        <taxon>Ovalentaria</taxon>
        <taxon>Atherinomorphae</taxon>
        <taxon>Beloniformes</taxon>
        <taxon>Adrianichthyidae</taxon>
        <taxon>Oryziinae</taxon>
        <taxon>Oryzias</taxon>
    </lineage>
</organism>
<dbReference type="EMBL" id="WKFB01000003">
    <property type="protein sequence ID" value="KAF6739832.1"/>
    <property type="molecule type" value="Genomic_DNA"/>
</dbReference>
<evidence type="ECO:0000313" key="2">
    <source>
        <dbReference type="EMBL" id="KAF6739832.1"/>
    </source>
</evidence>
<accession>A0A834FWX6</accession>
<sequence>MEEGGVTGAPGERAWTLAQTKRQQELAVGLHGNQDRLQTPLPGSQRGNGSDCSGFSVPLVERMPSRPSLHHLKTEPETPKYLQSQRYYEHFGSTTYQSVFVWRLDQQDLRYLSCS</sequence>
<evidence type="ECO:0000256" key="1">
    <source>
        <dbReference type="SAM" id="MobiDB-lite"/>
    </source>
</evidence>
<name>A0A834FWX6_ORYME</name>
<protein>
    <submittedName>
        <fullName evidence="2">Uncharacterized protein</fullName>
    </submittedName>
</protein>
<feature type="compositionally biased region" description="Polar residues" evidence="1">
    <location>
        <begin position="35"/>
        <end position="53"/>
    </location>
</feature>
<proteinExistence type="predicted"/>
<comment type="caution">
    <text evidence="2">The sequence shown here is derived from an EMBL/GenBank/DDBJ whole genome shotgun (WGS) entry which is preliminary data.</text>
</comment>
<evidence type="ECO:0000313" key="3">
    <source>
        <dbReference type="Proteomes" id="UP000646548"/>
    </source>
</evidence>
<dbReference type="AlphaFoldDB" id="A0A834FWX6"/>
<gene>
    <name evidence="2" type="ORF">FQA47_016126</name>
</gene>
<reference evidence="2" key="1">
    <citation type="journal article" name="BMC Genomics">
        <title>Long-read sequencing and de novo genome assembly of marine medaka (Oryzias melastigma).</title>
        <authorList>
            <person name="Liang P."/>
            <person name="Saqib H.S.A."/>
            <person name="Ni X."/>
            <person name="Shen Y."/>
        </authorList>
    </citation>
    <scope>NUCLEOTIDE SEQUENCE</scope>
    <source>
        <strain evidence="2">Bigg-433</strain>
    </source>
</reference>
<feature type="region of interest" description="Disordered" evidence="1">
    <location>
        <begin position="29"/>
        <end position="59"/>
    </location>
</feature>
<dbReference type="Proteomes" id="UP000646548">
    <property type="component" value="Unassembled WGS sequence"/>
</dbReference>